<feature type="chain" id="PRO_5035182193" evidence="2">
    <location>
        <begin position="20"/>
        <end position="234"/>
    </location>
</feature>
<evidence type="ECO:0000313" key="4">
    <source>
        <dbReference type="Proteomes" id="UP000494040"/>
    </source>
</evidence>
<evidence type="ECO:0000256" key="2">
    <source>
        <dbReference type="SAM" id="SignalP"/>
    </source>
</evidence>
<dbReference type="GeneID" id="106668226"/>
<keyword evidence="1" id="KW-0472">Membrane</keyword>
<dbReference type="RefSeq" id="XP_014252242.1">
    <property type="nucleotide sequence ID" value="XM_014396756.2"/>
</dbReference>
<evidence type="ECO:0000256" key="1">
    <source>
        <dbReference type="SAM" id="Phobius"/>
    </source>
</evidence>
<protein>
    <submittedName>
        <fullName evidence="3">Uncharacterized protein</fullName>
    </submittedName>
</protein>
<proteinExistence type="predicted"/>
<keyword evidence="2" id="KW-0732">Signal</keyword>
<accession>A0A8I6S2J6</accession>
<feature type="transmembrane region" description="Helical" evidence="1">
    <location>
        <begin position="99"/>
        <end position="121"/>
    </location>
</feature>
<sequence>MTAMFSVVFLAIMLGVASCTINEESRDFMGYNPSPVGYETYDNSATYNTVEKWPPTSLALPSFGACGGSLLKPLLAGLVGAALLKLPVLIAAKLLLLKLALPLGLLTAAAPLALPLVYMFFSKGKESSSSTPKPPAMEEGRALYQFLESSSCLERIACSVGRSQSKTPTVKAFSWMLKSLESMLGKQEEARARVGSYRSAYLAGAAKDAVSCSSYKCNLPEIFMRQGESSYKLF</sequence>
<name>A0A8I6S2J6_CIMLE</name>
<dbReference type="KEGG" id="clec:106668226"/>
<reference evidence="3" key="1">
    <citation type="submission" date="2022-01" db="UniProtKB">
        <authorList>
            <consortium name="EnsemblMetazoa"/>
        </authorList>
    </citation>
    <scope>IDENTIFICATION</scope>
</reference>
<feature type="transmembrane region" description="Helical" evidence="1">
    <location>
        <begin position="70"/>
        <end position="92"/>
    </location>
</feature>
<evidence type="ECO:0000313" key="3">
    <source>
        <dbReference type="EnsemblMetazoa" id="XP_014252242.1"/>
    </source>
</evidence>
<organism evidence="3 4">
    <name type="scientific">Cimex lectularius</name>
    <name type="common">Bed bug</name>
    <name type="synonym">Acanthia lectularia</name>
    <dbReference type="NCBI Taxonomy" id="79782"/>
    <lineage>
        <taxon>Eukaryota</taxon>
        <taxon>Metazoa</taxon>
        <taxon>Ecdysozoa</taxon>
        <taxon>Arthropoda</taxon>
        <taxon>Hexapoda</taxon>
        <taxon>Insecta</taxon>
        <taxon>Pterygota</taxon>
        <taxon>Neoptera</taxon>
        <taxon>Paraneoptera</taxon>
        <taxon>Hemiptera</taxon>
        <taxon>Heteroptera</taxon>
        <taxon>Panheteroptera</taxon>
        <taxon>Cimicomorpha</taxon>
        <taxon>Cimicidae</taxon>
        <taxon>Cimex</taxon>
    </lineage>
</organism>
<dbReference type="AlphaFoldDB" id="A0A8I6S2J6"/>
<dbReference type="Proteomes" id="UP000494040">
    <property type="component" value="Unassembled WGS sequence"/>
</dbReference>
<keyword evidence="4" id="KW-1185">Reference proteome</keyword>
<dbReference type="OrthoDB" id="10588091at2759"/>
<dbReference type="EnsemblMetazoa" id="XM_014396756.2">
    <property type="protein sequence ID" value="XP_014252242.1"/>
    <property type="gene ID" value="LOC106668226"/>
</dbReference>
<keyword evidence="1" id="KW-1133">Transmembrane helix</keyword>
<keyword evidence="1" id="KW-0812">Transmembrane</keyword>
<feature type="signal peptide" evidence="2">
    <location>
        <begin position="1"/>
        <end position="19"/>
    </location>
</feature>